<evidence type="ECO:0000256" key="6">
    <source>
        <dbReference type="RuleBase" id="RU003331"/>
    </source>
</evidence>
<comment type="similarity">
    <text evidence="5">Belongs to the adenylate kinase family.</text>
</comment>
<dbReference type="Proteomes" id="UP000004095">
    <property type="component" value="Unassembled WGS sequence"/>
</dbReference>
<evidence type="ECO:0000256" key="1">
    <source>
        <dbReference type="ARBA" id="ARBA00022679"/>
    </source>
</evidence>
<dbReference type="Gene3D" id="3.40.50.300">
    <property type="entry name" value="P-loop containing nucleotide triphosphate hydrolases"/>
    <property type="match status" value="1"/>
</dbReference>
<protein>
    <recommendedName>
        <fullName evidence="6">Adenylate kinase</fullName>
        <ecNumber evidence="6">2.7.4.3</ecNumber>
    </recommendedName>
</protein>
<keyword evidence="4 5" id="KW-0418">Kinase</keyword>
<keyword evidence="6" id="KW-0067">ATP-binding</keyword>
<keyword evidence="1 5" id="KW-0808">Transferase</keyword>
<sequence length="187" mass="21273">MKQILIIYGPPYSGSSHTGLQIADYYKGVSLSVSDLMRKEVREKSKLGSLLSSYIQKGQVIPLSVTEQLLYESFKQHQNEELLVFINFPKNTSEAESIAEIAPLFGYQNINTVSLVINEQMIIERMQQANTHDVEAIWEKLESYYTNISFVINHYEETGILQVIDFSENVNFLVEEISKSTGLKVTP</sequence>
<keyword evidence="8" id="KW-1185">Reference proteome</keyword>
<gene>
    <name evidence="7" type="ORF">M23134_06575</name>
</gene>
<dbReference type="PRINTS" id="PR00094">
    <property type="entry name" value="ADENYLTKNASE"/>
</dbReference>
<dbReference type="EC" id="2.7.4.3" evidence="6"/>
<keyword evidence="2" id="KW-0545">Nucleotide biosynthesis</keyword>
<proteinExistence type="inferred from homology"/>
<evidence type="ECO:0000256" key="3">
    <source>
        <dbReference type="ARBA" id="ARBA00022741"/>
    </source>
</evidence>
<comment type="subunit">
    <text evidence="6">Monomer.</text>
</comment>
<keyword evidence="3 6" id="KW-0547">Nucleotide-binding</keyword>
<dbReference type="eggNOG" id="COG0563">
    <property type="taxonomic scope" value="Bacteria"/>
</dbReference>
<evidence type="ECO:0000313" key="7">
    <source>
        <dbReference type="EMBL" id="EAY27265.1"/>
    </source>
</evidence>
<evidence type="ECO:0000313" key="8">
    <source>
        <dbReference type="Proteomes" id="UP000004095"/>
    </source>
</evidence>
<comment type="subcellular location">
    <subcellularLocation>
        <location evidence="6">Cytoplasm</location>
    </subcellularLocation>
</comment>
<dbReference type="GO" id="GO:0004017">
    <property type="term" value="F:AMP kinase activity"/>
    <property type="evidence" value="ECO:0007669"/>
    <property type="project" value="UniProtKB-EC"/>
</dbReference>
<dbReference type="RefSeq" id="WP_002699953.1">
    <property type="nucleotide sequence ID" value="NZ_AAWS01000025.1"/>
</dbReference>
<dbReference type="InterPro" id="IPR000850">
    <property type="entry name" value="Adenylat/UMP-CMP_kin"/>
</dbReference>
<organism evidence="7 8">
    <name type="scientific">Microscilla marina ATCC 23134</name>
    <dbReference type="NCBI Taxonomy" id="313606"/>
    <lineage>
        <taxon>Bacteria</taxon>
        <taxon>Pseudomonadati</taxon>
        <taxon>Bacteroidota</taxon>
        <taxon>Cytophagia</taxon>
        <taxon>Cytophagales</taxon>
        <taxon>Microscillaceae</taxon>
        <taxon>Microscilla</taxon>
    </lineage>
</organism>
<name>A1ZQW0_MICM2</name>
<dbReference type="EMBL" id="AAWS01000025">
    <property type="protein sequence ID" value="EAY27265.1"/>
    <property type="molecule type" value="Genomic_DNA"/>
</dbReference>
<dbReference type="AlphaFoldDB" id="A1ZQW0"/>
<evidence type="ECO:0000256" key="4">
    <source>
        <dbReference type="ARBA" id="ARBA00022777"/>
    </source>
</evidence>
<comment type="caution">
    <text evidence="7">The sequence shown here is derived from an EMBL/GenBank/DDBJ whole genome shotgun (WGS) entry which is preliminary data.</text>
</comment>
<dbReference type="OrthoDB" id="9805030at2"/>
<dbReference type="SUPFAM" id="SSF52540">
    <property type="entry name" value="P-loop containing nucleoside triphosphate hydrolases"/>
    <property type="match status" value="1"/>
</dbReference>
<reference evidence="7 8" key="1">
    <citation type="submission" date="2007-01" db="EMBL/GenBank/DDBJ databases">
        <authorList>
            <person name="Haygood M."/>
            <person name="Podell S."/>
            <person name="Anderson C."/>
            <person name="Hopkinson B."/>
            <person name="Roe K."/>
            <person name="Barbeau K."/>
            <person name="Gaasterland T."/>
            <person name="Ferriera S."/>
            <person name="Johnson J."/>
            <person name="Kravitz S."/>
            <person name="Beeson K."/>
            <person name="Sutton G."/>
            <person name="Rogers Y.-H."/>
            <person name="Friedman R."/>
            <person name="Frazier M."/>
            <person name="Venter J.C."/>
        </authorList>
    </citation>
    <scope>NUCLEOTIDE SEQUENCE [LARGE SCALE GENOMIC DNA]</scope>
    <source>
        <strain evidence="7 8">ATCC 23134</strain>
    </source>
</reference>
<dbReference type="GO" id="GO:0005524">
    <property type="term" value="F:ATP binding"/>
    <property type="evidence" value="ECO:0007669"/>
    <property type="project" value="UniProtKB-KW"/>
</dbReference>
<comment type="catalytic activity">
    <reaction evidence="6">
        <text>AMP + ATP = 2 ADP</text>
        <dbReference type="Rhea" id="RHEA:12973"/>
        <dbReference type="ChEBI" id="CHEBI:30616"/>
        <dbReference type="ChEBI" id="CHEBI:456215"/>
        <dbReference type="ChEBI" id="CHEBI:456216"/>
        <dbReference type="EC" id="2.7.4.3"/>
    </reaction>
</comment>
<dbReference type="InterPro" id="IPR027417">
    <property type="entry name" value="P-loop_NTPase"/>
</dbReference>
<accession>A1ZQW0</accession>
<dbReference type="GO" id="GO:0005737">
    <property type="term" value="C:cytoplasm"/>
    <property type="evidence" value="ECO:0007669"/>
    <property type="project" value="UniProtKB-SubCell"/>
</dbReference>
<evidence type="ECO:0000256" key="5">
    <source>
        <dbReference type="RuleBase" id="RU003330"/>
    </source>
</evidence>
<dbReference type="PANTHER" id="PTHR23359">
    <property type="entry name" value="NUCLEOTIDE KINASE"/>
    <property type="match status" value="1"/>
</dbReference>
<dbReference type="Pfam" id="PF00406">
    <property type="entry name" value="ADK"/>
    <property type="match status" value="1"/>
</dbReference>
<evidence type="ECO:0000256" key="2">
    <source>
        <dbReference type="ARBA" id="ARBA00022727"/>
    </source>
</evidence>